<organism evidence="2 3">
    <name type="scientific">Streptomyces rhizosphaericus</name>
    <dbReference type="NCBI Taxonomy" id="114699"/>
    <lineage>
        <taxon>Bacteria</taxon>
        <taxon>Bacillati</taxon>
        <taxon>Actinomycetota</taxon>
        <taxon>Actinomycetes</taxon>
        <taxon>Kitasatosporales</taxon>
        <taxon>Streptomycetaceae</taxon>
        <taxon>Streptomyces</taxon>
        <taxon>Streptomyces violaceusniger group</taxon>
    </lineage>
</organism>
<name>A0ABN1Q1B5_9ACTN</name>
<sequence>MSRAVSEPALVDEEGRGDTLGGLEVISIVVSNLTYLGNLLLAVATGVTHGRAVRTPGWNAMASPCASRAPTRRRSAASSPPPPGQGHRVLEEAPGPSGPPP</sequence>
<feature type="region of interest" description="Disordered" evidence="1">
    <location>
        <begin position="55"/>
        <end position="101"/>
    </location>
</feature>
<accession>A0ABN1Q1B5</accession>
<evidence type="ECO:0000256" key="1">
    <source>
        <dbReference type="SAM" id="MobiDB-lite"/>
    </source>
</evidence>
<gene>
    <name evidence="2" type="ORF">GCM10009575_046700</name>
</gene>
<comment type="caution">
    <text evidence="2">The sequence shown here is derived from an EMBL/GenBank/DDBJ whole genome shotgun (WGS) entry which is preliminary data.</text>
</comment>
<evidence type="ECO:0000313" key="3">
    <source>
        <dbReference type="Proteomes" id="UP001500418"/>
    </source>
</evidence>
<protein>
    <submittedName>
        <fullName evidence="2">Uncharacterized protein</fullName>
    </submittedName>
</protein>
<reference evidence="2 3" key="1">
    <citation type="journal article" date="2019" name="Int. J. Syst. Evol. Microbiol.">
        <title>The Global Catalogue of Microorganisms (GCM) 10K type strain sequencing project: providing services to taxonomists for standard genome sequencing and annotation.</title>
        <authorList>
            <consortium name="The Broad Institute Genomics Platform"/>
            <consortium name="The Broad Institute Genome Sequencing Center for Infectious Disease"/>
            <person name="Wu L."/>
            <person name="Ma J."/>
        </authorList>
    </citation>
    <scope>NUCLEOTIDE SEQUENCE [LARGE SCALE GENOMIC DNA]</scope>
    <source>
        <strain evidence="2 3">JCM 11444</strain>
    </source>
</reference>
<evidence type="ECO:0000313" key="2">
    <source>
        <dbReference type="EMBL" id="GAA0935951.1"/>
    </source>
</evidence>
<dbReference type="EMBL" id="BAAAID010000029">
    <property type="protein sequence ID" value="GAA0935951.1"/>
    <property type="molecule type" value="Genomic_DNA"/>
</dbReference>
<proteinExistence type="predicted"/>
<keyword evidence="3" id="KW-1185">Reference proteome</keyword>
<dbReference type="Proteomes" id="UP001500418">
    <property type="component" value="Unassembled WGS sequence"/>
</dbReference>